<dbReference type="Gene3D" id="1.20.1050.10">
    <property type="match status" value="1"/>
</dbReference>
<dbReference type="InterPro" id="IPR016639">
    <property type="entry name" value="GST_Omega/GSH"/>
</dbReference>
<dbReference type="EMBL" id="KV745050">
    <property type="protein sequence ID" value="OCK78596.1"/>
    <property type="molecule type" value="Genomic_DNA"/>
</dbReference>
<evidence type="ECO:0000259" key="5">
    <source>
        <dbReference type="PROSITE" id="PS50405"/>
    </source>
</evidence>
<name>A0A8E2E7J0_9PEZI</name>
<feature type="binding site" evidence="2">
    <location>
        <begin position="147"/>
        <end position="148"/>
    </location>
    <ligand>
        <name>glutathione</name>
        <dbReference type="ChEBI" id="CHEBI:57925"/>
    </ligand>
</feature>
<dbReference type="PANTHER" id="PTHR32419:SF25">
    <property type="entry name" value="GLUTATHIONE S-TRANSFERASE (EUROFUNG)"/>
    <property type="match status" value="1"/>
</dbReference>
<dbReference type="InterPro" id="IPR040079">
    <property type="entry name" value="Glutathione_S-Trfase"/>
</dbReference>
<gene>
    <name evidence="6" type="ORF">K432DRAFT_331769</name>
</gene>
<dbReference type="GO" id="GO:0005737">
    <property type="term" value="C:cytoplasm"/>
    <property type="evidence" value="ECO:0007669"/>
    <property type="project" value="TreeGrafter"/>
</dbReference>
<feature type="domain" description="GST C-terminal" evidence="5">
    <location>
        <begin position="179"/>
        <end position="309"/>
    </location>
</feature>
<evidence type="ECO:0000313" key="6">
    <source>
        <dbReference type="EMBL" id="OCK78596.1"/>
    </source>
</evidence>
<accession>A0A8E2E7J0</accession>
<dbReference type="SFLD" id="SFLDG01206">
    <property type="entry name" value="Xi.1"/>
    <property type="match status" value="1"/>
</dbReference>
<dbReference type="Pfam" id="PF13409">
    <property type="entry name" value="GST_N_2"/>
    <property type="match status" value="1"/>
</dbReference>
<dbReference type="CDD" id="cd03190">
    <property type="entry name" value="GST_C_Omega_like"/>
    <property type="match status" value="1"/>
</dbReference>
<feature type="binding site" evidence="2">
    <location>
        <position position="96"/>
    </location>
    <ligand>
        <name>glutathione</name>
        <dbReference type="ChEBI" id="CHEBI:57925"/>
    </ligand>
</feature>
<evidence type="ECO:0000313" key="7">
    <source>
        <dbReference type="Proteomes" id="UP000250266"/>
    </source>
</evidence>
<feature type="compositionally biased region" description="Polar residues" evidence="4">
    <location>
        <begin position="1"/>
        <end position="16"/>
    </location>
</feature>
<keyword evidence="7" id="KW-1185">Reference proteome</keyword>
<dbReference type="OrthoDB" id="2309723at2759"/>
<evidence type="ECO:0000256" key="1">
    <source>
        <dbReference type="PIRSR" id="PIRSR015753-1"/>
    </source>
</evidence>
<dbReference type="Gene3D" id="3.40.30.10">
    <property type="entry name" value="Glutaredoxin"/>
    <property type="match status" value="1"/>
</dbReference>
<dbReference type="PROSITE" id="PS50405">
    <property type="entry name" value="GST_CTER"/>
    <property type="match status" value="1"/>
</dbReference>
<dbReference type="InterPro" id="IPR004045">
    <property type="entry name" value="Glutathione_S-Trfase_N"/>
</dbReference>
<evidence type="ECO:0000256" key="2">
    <source>
        <dbReference type="PIRSR" id="PIRSR015753-2"/>
    </source>
</evidence>
<feature type="site" description="Lowers pKa of active site Cys" evidence="3">
    <location>
        <position position="314"/>
    </location>
</feature>
<dbReference type="SUPFAM" id="SSF47616">
    <property type="entry name" value="GST C-terminal domain-like"/>
    <property type="match status" value="1"/>
</dbReference>
<proteinExistence type="predicted"/>
<dbReference type="PANTHER" id="PTHR32419">
    <property type="entry name" value="GLUTATHIONYL-HYDROQUINONE REDUCTASE"/>
    <property type="match status" value="1"/>
</dbReference>
<reference evidence="6 7" key="1">
    <citation type="journal article" date="2016" name="Nat. Commun.">
        <title>Ectomycorrhizal ecology is imprinted in the genome of the dominant symbiotic fungus Cenococcum geophilum.</title>
        <authorList>
            <consortium name="DOE Joint Genome Institute"/>
            <person name="Peter M."/>
            <person name="Kohler A."/>
            <person name="Ohm R.A."/>
            <person name="Kuo A."/>
            <person name="Krutzmann J."/>
            <person name="Morin E."/>
            <person name="Arend M."/>
            <person name="Barry K.W."/>
            <person name="Binder M."/>
            <person name="Choi C."/>
            <person name="Clum A."/>
            <person name="Copeland A."/>
            <person name="Grisel N."/>
            <person name="Haridas S."/>
            <person name="Kipfer T."/>
            <person name="LaButti K."/>
            <person name="Lindquist E."/>
            <person name="Lipzen A."/>
            <person name="Maire R."/>
            <person name="Meier B."/>
            <person name="Mihaltcheva S."/>
            <person name="Molinier V."/>
            <person name="Murat C."/>
            <person name="Poggeler S."/>
            <person name="Quandt C.A."/>
            <person name="Sperisen C."/>
            <person name="Tritt A."/>
            <person name="Tisserant E."/>
            <person name="Crous P.W."/>
            <person name="Henrissat B."/>
            <person name="Nehls U."/>
            <person name="Egli S."/>
            <person name="Spatafora J.W."/>
            <person name="Grigoriev I.V."/>
            <person name="Martin F.M."/>
        </authorList>
    </citation>
    <scope>NUCLEOTIDE SEQUENCE [LARGE SCALE GENOMIC DNA]</scope>
    <source>
        <strain evidence="6 7">CBS 459.81</strain>
    </source>
</reference>
<dbReference type="PIRSF" id="PIRSF015753">
    <property type="entry name" value="GST"/>
    <property type="match status" value="1"/>
</dbReference>
<dbReference type="InterPro" id="IPR010987">
    <property type="entry name" value="Glutathione-S-Trfase_C-like"/>
</dbReference>
<dbReference type="AlphaFoldDB" id="A0A8E2E7J0"/>
<feature type="active site" description="Nucleophile" evidence="1">
    <location>
        <position position="63"/>
    </location>
</feature>
<dbReference type="GO" id="GO:0004364">
    <property type="term" value="F:glutathione transferase activity"/>
    <property type="evidence" value="ECO:0007669"/>
    <property type="project" value="InterPro"/>
</dbReference>
<dbReference type="SFLD" id="SFLDG01148">
    <property type="entry name" value="Xi_(cytGST)"/>
    <property type="match status" value="1"/>
</dbReference>
<dbReference type="InterPro" id="IPR047047">
    <property type="entry name" value="GST_Omega-like_C"/>
</dbReference>
<dbReference type="Proteomes" id="UP000250266">
    <property type="component" value="Unassembled WGS sequence"/>
</dbReference>
<dbReference type="Pfam" id="PF13410">
    <property type="entry name" value="GST_C_2"/>
    <property type="match status" value="1"/>
</dbReference>
<dbReference type="InterPro" id="IPR036282">
    <property type="entry name" value="Glutathione-S-Trfase_C_sf"/>
</dbReference>
<feature type="active site" description="Proton donor/acceptor" evidence="1">
    <location>
        <position position="202"/>
    </location>
</feature>
<feature type="binding site" evidence="2">
    <location>
        <begin position="129"/>
        <end position="132"/>
    </location>
    <ligand>
        <name>glutathione</name>
        <dbReference type="ChEBI" id="CHEBI:57925"/>
    </ligand>
</feature>
<dbReference type="SUPFAM" id="SSF52833">
    <property type="entry name" value="Thioredoxin-like"/>
    <property type="match status" value="1"/>
</dbReference>
<feature type="site" description="Lowers pKa of active site Cys" evidence="3">
    <location>
        <position position="263"/>
    </location>
</feature>
<organism evidence="6 7">
    <name type="scientific">Lepidopterella palustris CBS 459.81</name>
    <dbReference type="NCBI Taxonomy" id="1314670"/>
    <lineage>
        <taxon>Eukaryota</taxon>
        <taxon>Fungi</taxon>
        <taxon>Dikarya</taxon>
        <taxon>Ascomycota</taxon>
        <taxon>Pezizomycotina</taxon>
        <taxon>Dothideomycetes</taxon>
        <taxon>Pleosporomycetidae</taxon>
        <taxon>Mytilinidiales</taxon>
        <taxon>Argynnaceae</taxon>
        <taxon>Lepidopterella</taxon>
    </lineage>
</organism>
<dbReference type="SFLD" id="SFLDS00019">
    <property type="entry name" value="Glutathione_Transferase_(cytos"/>
    <property type="match status" value="1"/>
</dbReference>
<evidence type="ECO:0000256" key="4">
    <source>
        <dbReference type="SAM" id="MobiDB-lite"/>
    </source>
</evidence>
<protein>
    <recommendedName>
        <fullName evidence="5">GST C-terminal domain-containing protein</fullName>
    </recommendedName>
</protein>
<sequence length="335" mass="38536">MATNQRSANSRSTSGSPMEFPKEKYADQDGHFKRPASKFRNFIPSELFPAEKDRYVLYVNYGCPWAHRTIIVWLLKGLDQVIQLVELDARDPVKGWYFSGVRGPDKDPVYGAKYMREFYMKADPNYSGRITVPVLWDKKHATIVNNESSEIIRMFYDSFDAFLPPRYREQSKGDSALFPPHLEHSIESMNEWVYDTINNGVYKTGFAGSQAAYDEHVTNLFQSLDRLEAHLGEPGHHPYLFGQYITEADIRLYTTLIRFDVAYYTLFKCNLKMIRMDYPRLHAWLRKLYWDESEMTNGGAFKTSTNFPVIKAAYANVAGGNAIVPAGPVPYILPL</sequence>
<dbReference type="InterPro" id="IPR036249">
    <property type="entry name" value="Thioredoxin-like_sf"/>
</dbReference>
<evidence type="ECO:0000256" key="3">
    <source>
        <dbReference type="PIRSR" id="PIRSR015753-3"/>
    </source>
</evidence>
<feature type="region of interest" description="Disordered" evidence="4">
    <location>
        <begin position="1"/>
        <end position="24"/>
    </location>
</feature>